<feature type="transmembrane region" description="Helical" evidence="1">
    <location>
        <begin position="150"/>
        <end position="168"/>
    </location>
</feature>
<dbReference type="AlphaFoldDB" id="A0A6P0UG65"/>
<protein>
    <recommendedName>
        <fullName evidence="4">DUF998 domain-containing protein</fullName>
    </recommendedName>
</protein>
<comment type="caution">
    <text evidence="2">The sequence shown here is derived from an EMBL/GenBank/DDBJ whole genome shotgun (WGS) entry which is preliminary data.</text>
</comment>
<evidence type="ECO:0008006" key="4">
    <source>
        <dbReference type="Google" id="ProtNLM"/>
    </source>
</evidence>
<feature type="transmembrane region" description="Helical" evidence="1">
    <location>
        <begin position="180"/>
        <end position="201"/>
    </location>
</feature>
<reference evidence="2 3" key="1">
    <citation type="submission" date="2020-01" db="EMBL/GenBank/DDBJ databases">
        <title>Muriicola jejuensis KCTC 22299.</title>
        <authorList>
            <person name="Wang G."/>
        </authorList>
    </citation>
    <scope>NUCLEOTIDE SEQUENCE [LARGE SCALE GENOMIC DNA]</scope>
    <source>
        <strain evidence="2 3">KCTC 22299</strain>
    </source>
</reference>
<gene>
    <name evidence="2" type="ORF">GWK09_10160</name>
</gene>
<keyword evidence="1" id="KW-1133">Transmembrane helix</keyword>
<name>A0A6P0UG65_9FLAO</name>
<dbReference type="EMBL" id="JAABOP010000002">
    <property type="protein sequence ID" value="NER10879.1"/>
    <property type="molecule type" value="Genomic_DNA"/>
</dbReference>
<proteinExistence type="predicted"/>
<feature type="transmembrane region" description="Helical" evidence="1">
    <location>
        <begin position="123"/>
        <end position="143"/>
    </location>
</feature>
<dbReference type="Proteomes" id="UP000468443">
    <property type="component" value="Unassembled WGS sequence"/>
</dbReference>
<evidence type="ECO:0000313" key="3">
    <source>
        <dbReference type="Proteomes" id="UP000468443"/>
    </source>
</evidence>
<feature type="transmembrane region" description="Helical" evidence="1">
    <location>
        <begin position="7"/>
        <end position="30"/>
    </location>
</feature>
<evidence type="ECO:0000313" key="2">
    <source>
        <dbReference type="EMBL" id="NER10879.1"/>
    </source>
</evidence>
<feature type="transmembrane region" description="Helical" evidence="1">
    <location>
        <begin position="100"/>
        <end position="117"/>
    </location>
</feature>
<evidence type="ECO:0000256" key="1">
    <source>
        <dbReference type="SAM" id="Phobius"/>
    </source>
</evidence>
<sequence>MKKPPPFVLRLPLLGVICFLILYVLAALSYPGGSATEPTFVGFDFWSNYLCDLLDEFAVNGELNSARFHARAALFALCSGLVLLWFYLPLLFVKRSKLHYLVWSTGIVALLILFLMGTHNHDLIVRLSGLFGVTAILTCSMALLRDGFRLLGNLGITCFAVFLLNYFIYETGISITDLPVIQKVTFILCLTWFTGLNYALIRKLENP</sequence>
<accession>A0A6P0UG65</accession>
<keyword evidence="1" id="KW-0472">Membrane</keyword>
<keyword evidence="3" id="KW-1185">Reference proteome</keyword>
<organism evidence="2 3">
    <name type="scientific">Muriicola jejuensis</name>
    <dbReference type="NCBI Taxonomy" id="504488"/>
    <lineage>
        <taxon>Bacteria</taxon>
        <taxon>Pseudomonadati</taxon>
        <taxon>Bacteroidota</taxon>
        <taxon>Flavobacteriia</taxon>
        <taxon>Flavobacteriales</taxon>
        <taxon>Flavobacteriaceae</taxon>
        <taxon>Muriicola</taxon>
    </lineage>
</organism>
<feature type="transmembrane region" description="Helical" evidence="1">
    <location>
        <begin position="72"/>
        <end position="93"/>
    </location>
</feature>
<keyword evidence="1" id="KW-0812">Transmembrane</keyword>